<sequence>MESPAWLPRREVKPPPTSTEAGVVADAPPLENSAGNNANSSCSIQAPTILDLVRSQCSLTRILNAVRSRIV</sequence>
<organism evidence="1 2">
    <name type="scientific">Populus trichocarpa</name>
    <name type="common">Western balsam poplar</name>
    <name type="synonym">Populus balsamifera subsp. trichocarpa</name>
    <dbReference type="NCBI Taxonomy" id="3694"/>
    <lineage>
        <taxon>Eukaryota</taxon>
        <taxon>Viridiplantae</taxon>
        <taxon>Streptophyta</taxon>
        <taxon>Embryophyta</taxon>
        <taxon>Tracheophyta</taxon>
        <taxon>Spermatophyta</taxon>
        <taxon>Magnoliopsida</taxon>
        <taxon>eudicotyledons</taxon>
        <taxon>Gunneridae</taxon>
        <taxon>Pentapetalae</taxon>
        <taxon>rosids</taxon>
        <taxon>fabids</taxon>
        <taxon>Malpighiales</taxon>
        <taxon>Salicaceae</taxon>
        <taxon>Saliceae</taxon>
        <taxon>Populus</taxon>
    </lineage>
</organism>
<proteinExistence type="predicted"/>
<reference evidence="1 2" key="1">
    <citation type="journal article" date="2006" name="Science">
        <title>The genome of black cottonwood, Populus trichocarpa (Torr. &amp; Gray).</title>
        <authorList>
            <person name="Tuskan G.A."/>
            <person name="Difazio S."/>
            <person name="Jansson S."/>
            <person name="Bohlmann J."/>
            <person name="Grigoriev I."/>
            <person name="Hellsten U."/>
            <person name="Putnam N."/>
            <person name="Ralph S."/>
            <person name="Rombauts S."/>
            <person name="Salamov A."/>
            <person name="Schein J."/>
            <person name="Sterck L."/>
            <person name="Aerts A."/>
            <person name="Bhalerao R.R."/>
            <person name="Bhalerao R.P."/>
            <person name="Blaudez D."/>
            <person name="Boerjan W."/>
            <person name="Brun A."/>
            <person name="Brunner A."/>
            <person name="Busov V."/>
            <person name="Campbell M."/>
            <person name="Carlson J."/>
            <person name="Chalot M."/>
            <person name="Chapman J."/>
            <person name="Chen G.L."/>
            <person name="Cooper D."/>
            <person name="Coutinho P.M."/>
            <person name="Couturier J."/>
            <person name="Covert S."/>
            <person name="Cronk Q."/>
            <person name="Cunningham R."/>
            <person name="Davis J."/>
            <person name="Degroeve S."/>
            <person name="Dejardin A."/>
            <person name="Depamphilis C."/>
            <person name="Detter J."/>
            <person name="Dirks B."/>
            <person name="Dubchak I."/>
            <person name="Duplessis S."/>
            <person name="Ehlting J."/>
            <person name="Ellis B."/>
            <person name="Gendler K."/>
            <person name="Goodstein D."/>
            <person name="Gribskov M."/>
            <person name="Grimwood J."/>
            <person name="Groover A."/>
            <person name="Gunter L."/>
            <person name="Hamberger B."/>
            <person name="Heinze B."/>
            <person name="Helariutta Y."/>
            <person name="Henrissat B."/>
            <person name="Holligan D."/>
            <person name="Holt R."/>
            <person name="Huang W."/>
            <person name="Islam-Faridi N."/>
            <person name="Jones S."/>
            <person name="Jones-Rhoades M."/>
            <person name="Jorgensen R."/>
            <person name="Joshi C."/>
            <person name="Kangasjarvi J."/>
            <person name="Karlsson J."/>
            <person name="Kelleher C."/>
            <person name="Kirkpatrick R."/>
            <person name="Kirst M."/>
            <person name="Kohler A."/>
            <person name="Kalluri U."/>
            <person name="Larimer F."/>
            <person name="Leebens-Mack J."/>
            <person name="Leple J.C."/>
            <person name="Locascio P."/>
            <person name="Lou Y."/>
            <person name="Lucas S."/>
            <person name="Martin F."/>
            <person name="Montanini B."/>
            <person name="Napoli C."/>
            <person name="Nelson D.R."/>
            <person name="Nelson C."/>
            <person name="Nieminen K."/>
            <person name="Nilsson O."/>
            <person name="Pereda V."/>
            <person name="Peter G."/>
            <person name="Philippe R."/>
            <person name="Pilate G."/>
            <person name="Poliakov A."/>
            <person name="Razumovskaya J."/>
            <person name="Richardson P."/>
            <person name="Rinaldi C."/>
            <person name="Ritland K."/>
            <person name="Rouze P."/>
            <person name="Ryaboy D."/>
            <person name="Schmutz J."/>
            <person name="Schrader J."/>
            <person name="Segerman B."/>
            <person name="Shin H."/>
            <person name="Siddiqui A."/>
            <person name="Sterky F."/>
            <person name="Terry A."/>
            <person name="Tsai C.J."/>
            <person name="Uberbacher E."/>
            <person name="Unneberg P."/>
            <person name="Vahala J."/>
            <person name="Wall K."/>
            <person name="Wessler S."/>
            <person name="Yang G."/>
            <person name="Yin T."/>
            <person name="Douglas C."/>
            <person name="Marra M."/>
            <person name="Sandberg G."/>
            <person name="Van de Peer Y."/>
            <person name="Rokhsar D."/>
        </authorList>
    </citation>
    <scope>NUCLEOTIDE SEQUENCE [LARGE SCALE GENOMIC DNA]</scope>
    <source>
        <strain evidence="2">cv. Nisqually</strain>
    </source>
</reference>
<accession>A0ACC0SKF2</accession>
<protein>
    <submittedName>
        <fullName evidence="1">Uncharacterized protein</fullName>
    </submittedName>
</protein>
<dbReference type="EMBL" id="CM009297">
    <property type="protein sequence ID" value="KAI9389736.1"/>
    <property type="molecule type" value="Genomic_DNA"/>
</dbReference>
<name>A0ACC0SKF2_POPTR</name>
<keyword evidence="2" id="KW-1185">Reference proteome</keyword>
<comment type="caution">
    <text evidence="1">The sequence shown here is derived from an EMBL/GenBank/DDBJ whole genome shotgun (WGS) entry which is preliminary data.</text>
</comment>
<evidence type="ECO:0000313" key="2">
    <source>
        <dbReference type="Proteomes" id="UP000006729"/>
    </source>
</evidence>
<dbReference type="Proteomes" id="UP000006729">
    <property type="component" value="Chromosome 8"/>
</dbReference>
<evidence type="ECO:0000313" key="1">
    <source>
        <dbReference type="EMBL" id="KAI9389736.1"/>
    </source>
</evidence>
<gene>
    <name evidence="1" type="ORF">POPTR_008G085150v4</name>
</gene>